<name>A0A0H5QGY7_9EUKA</name>
<dbReference type="GO" id="GO:1904983">
    <property type="term" value="P:glycine import into mitochondrion"/>
    <property type="evidence" value="ECO:0007669"/>
    <property type="project" value="TreeGrafter"/>
</dbReference>
<evidence type="ECO:0000256" key="5">
    <source>
        <dbReference type="RuleBase" id="RU000488"/>
    </source>
</evidence>
<evidence type="ECO:0000313" key="6">
    <source>
        <dbReference type="EMBL" id="CRZ00882.1"/>
    </source>
</evidence>
<dbReference type="PANTHER" id="PTHR46181">
    <property type="entry name" value="MITOCHONDRIAL GLYCINE TRANSPORTER"/>
    <property type="match status" value="1"/>
</dbReference>
<keyword evidence="2 4" id="KW-0812">Transmembrane</keyword>
<dbReference type="InterPro" id="IPR023395">
    <property type="entry name" value="MCP_dom_sf"/>
</dbReference>
<dbReference type="Gene3D" id="1.50.40.10">
    <property type="entry name" value="Mitochondrial carrier domain"/>
    <property type="match status" value="2"/>
</dbReference>
<evidence type="ECO:0000256" key="1">
    <source>
        <dbReference type="ARBA" id="ARBA00004141"/>
    </source>
</evidence>
<comment type="subcellular location">
    <subcellularLocation>
        <location evidence="1">Membrane</location>
        <topology evidence="1">Multi-pass membrane protein</topology>
    </subcellularLocation>
</comment>
<feature type="repeat" description="Solcar" evidence="4">
    <location>
        <begin position="123"/>
        <end position="210"/>
    </location>
</feature>
<sequence length="307" mass="32983">SLKPSVEKIVSLMGDVHPLKGSGKSKHPLVHVLAGCSSGIAGAILLQPLDVVKTTMIGTFRSDSRHPIVFTRSIDAAKYVARSQGVFGLWRGLVPSVARVSFGAGMYFGILNLTLINNDNGTPTKQSAAFSGALARTISAIVASPLTLIKTRFEATALTSQEYKGVIDAGLKIAKNEGWKGLYSGLIPTLIRDVPYSSINVLIFTQVKPVILQYVAESHAASTILSGIISGSLGTAVTHPMDVVRTRMQLQQTNPGLLKALSRLFTEDGIRGLFKGVVPRLVKRGLSNAMTWTIYEEVVALHKRYNT</sequence>
<evidence type="ECO:0000256" key="2">
    <source>
        <dbReference type="ARBA" id="ARBA00022692"/>
    </source>
</evidence>
<feature type="repeat" description="Solcar" evidence="4">
    <location>
        <begin position="218"/>
        <end position="301"/>
    </location>
</feature>
<keyword evidence="3 4" id="KW-0472">Membrane</keyword>
<dbReference type="PANTHER" id="PTHR46181:SF3">
    <property type="entry name" value="MITOCHONDRIAL GLYCINE TRANSPORTER"/>
    <property type="match status" value="1"/>
</dbReference>
<accession>A0A0H5QGY7</accession>
<feature type="non-terminal residue" evidence="6">
    <location>
        <position position="1"/>
    </location>
</feature>
<organism evidence="6">
    <name type="scientific">Spongospora subterranea</name>
    <dbReference type="NCBI Taxonomy" id="70186"/>
    <lineage>
        <taxon>Eukaryota</taxon>
        <taxon>Sar</taxon>
        <taxon>Rhizaria</taxon>
        <taxon>Endomyxa</taxon>
        <taxon>Phytomyxea</taxon>
        <taxon>Plasmodiophorida</taxon>
        <taxon>Plasmodiophoridae</taxon>
        <taxon>Spongospora</taxon>
    </lineage>
</organism>
<dbReference type="PROSITE" id="PS50920">
    <property type="entry name" value="SOLCAR"/>
    <property type="match status" value="3"/>
</dbReference>
<dbReference type="SUPFAM" id="SSF103506">
    <property type="entry name" value="Mitochondrial carrier"/>
    <property type="match status" value="1"/>
</dbReference>
<keyword evidence="5" id="KW-0813">Transport</keyword>
<dbReference type="AlphaFoldDB" id="A0A0H5QGY7"/>
<dbReference type="GO" id="GO:0016020">
    <property type="term" value="C:membrane"/>
    <property type="evidence" value="ECO:0007669"/>
    <property type="project" value="UniProtKB-SubCell"/>
</dbReference>
<dbReference type="Pfam" id="PF00153">
    <property type="entry name" value="Mito_carr"/>
    <property type="match status" value="3"/>
</dbReference>
<protein>
    <recommendedName>
        <fullName evidence="7">Solute carrier family 25 member 38 homolog</fullName>
    </recommendedName>
</protein>
<reference evidence="6" key="1">
    <citation type="submission" date="2015-04" db="EMBL/GenBank/DDBJ databases">
        <title>The genome sequence of the plant pathogenic Rhizarian Plasmodiophora brassicae reveals insights in its biotrophic life cycle and the origin of chitin synthesis.</title>
        <authorList>
            <person name="Schwelm A."/>
            <person name="Fogelqvist J."/>
            <person name="Knaust A."/>
            <person name="Julke S."/>
            <person name="Lilja T."/>
            <person name="Dhandapani V."/>
            <person name="Bonilla-Rosso G."/>
            <person name="Karlsson M."/>
            <person name="Shevchenko A."/>
            <person name="Choi S.R."/>
            <person name="Kim H.G."/>
            <person name="Park J.Y."/>
            <person name="Lim Y.P."/>
            <person name="Ludwig-Muller J."/>
            <person name="Dixelius C."/>
        </authorList>
    </citation>
    <scope>NUCLEOTIDE SEQUENCE</scope>
    <source>
        <tissue evidence="6">Potato root galls</tissue>
    </source>
</reference>
<dbReference type="GO" id="GO:0015187">
    <property type="term" value="F:glycine transmembrane transporter activity"/>
    <property type="evidence" value="ECO:0007669"/>
    <property type="project" value="TreeGrafter"/>
</dbReference>
<dbReference type="EMBL" id="HACM01000440">
    <property type="protein sequence ID" value="CRZ00882.1"/>
    <property type="molecule type" value="Transcribed_RNA"/>
</dbReference>
<evidence type="ECO:0000256" key="3">
    <source>
        <dbReference type="ARBA" id="ARBA00023136"/>
    </source>
</evidence>
<comment type="similarity">
    <text evidence="5">Belongs to the mitochondrial carrier (TC 2.A.29) family.</text>
</comment>
<proteinExistence type="inferred from homology"/>
<dbReference type="InterPro" id="IPR018108">
    <property type="entry name" value="MCP_transmembrane"/>
</dbReference>
<evidence type="ECO:0000256" key="4">
    <source>
        <dbReference type="PROSITE-ProRule" id="PRU00282"/>
    </source>
</evidence>
<evidence type="ECO:0008006" key="7">
    <source>
        <dbReference type="Google" id="ProtNLM"/>
    </source>
</evidence>
<feature type="repeat" description="Solcar" evidence="4">
    <location>
        <begin position="26"/>
        <end position="117"/>
    </location>
</feature>
<dbReference type="GO" id="GO:0005739">
    <property type="term" value="C:mitochondrion"/>
    <property type="evidence" value="ECO:0007669"/>
    <property type="project" value="TreeGrafter"/>
</dbReference>